<dbReference type="PANTHER" id="PTHR35889">
    <property type="entry name" value="CYCLOINULO-OLIGOSACCHARIDE FRUCTANOTRANSFERASE-RELATED"/>
    <property type="match status" value="1"/>
</dbReference>
<dbReference type="Pfam" id="PF07587">
    <property type="entry name" value="PSD1"/>
    <property type="match status" value="1"/>
</dbReference>
<evidence type="ECO:0008006" key="6">
    <source>
        <dbReference type="Google" id="ProtNLM"/>
    </source>
</evidence>
<feature type="domain" description="DUF1549" evidence="2">
    <location>
        <begin position="130"/>
        <end position="315"/>
    </location>
</feature>
<evidence type="ECO:0000259" key="3">
    <source>
        <dbReference type="Pfam" id="PF07587"/>
    </source>
</evidence>
<gene>
    <name evidence="4" type="ORF">A6X21_08305</name>
</gene>
<feature type="region of interest" description="Disordered" evidence="1">
    <location>
        <begin position="50"/>
        <end position="122"/>
    </location>
</feature>
<sequence>MTNNESQAKVGSSWRKAGVLACGLSLAVSAFSGFALLAHGSLLAQEMEAKPGMSDKPGSLKPDSLKPGVKSPEMKGEMEAMDGPSMKAPEAKVPGAKAAGGGDDLPARVKPATNKPGVRTAASDPVVQFINESLRQGWKDNDVEPSPMADDAEWIRRVYLDIVGRIPSAEEVQDFIADKSKTKRSELIEALLEDPGYVRNFTTIWTNLCIGQRTPRRVSRTGMQKFFREGFAKNRPWNEMVFDLVSAEGHFEKNGATNFILAQMQDNDDGVQLTAKTTRLFMGMQVQCTQCHNHPFNEWKQDQFWQFNSFFRQVRKMDHQKLDPRTGRQVDDYSEVLFRDFSGPVFFEKRSGLMQVAYPIYLGAEVDASEGVDRRTELAKLMTSGERPLVATAYVNRMWGHFFGYGFTRPVDDMGPHNPSSNPALLDRLSDEFVKSGYDSRQLIRWIANAEAYSLTSRGIKKNERDNPAAGETPLFSHIYVKPMRAEQLYDSLIVATNAHKTGRAGWEQSEEQRQEWLQQFVQAFGTDDNEESSGFDGTIPQALMMMNGPLTRDAVALKPGSHLAEVLAGKGNERQKLNILYLSVLSRMPTAAEWARFQKYASSSGGNLIPVYQDMFWALLNSNEFIFIH</sequence>
<comment type="caution">
    <text evidence="4">The sequence shown here is derived from an EMBL/GenBank/DDBJ whole genome shotgun (WGS) entry which is preliminary data.</text>
</comment>
<dbReference type="RefSeq" id="WP_068849553.1">
    <property type="nucleotide sequence ID" value="NZ_LYDR01000127.1"/>
</dbReference>
<evidence type="ECO:0000313" key="4">
    <source>
        <dbReference type="EMBL" id="ODA29659.1"/>
    </source>
</evidence>
<evidence type="ECO:0000259" key="2">
    <source>
        <dbReference type="Pfam" id="PF07583"/>
    </source>
</evidence>
<feature type="compositionally biased region" description="Low complexity" evidence="1">
    <location>
        <begin position="87"/>
        <end position="97"/>
    </location>
</feature>
<dbReference type="OrthoDB" id="289126at2"/>
<accession>A0A1C3E924</accession>
<name>A0A1C3E924_9PLAN</name>
<dbReference type="Proteomes" id="UP000094828">
    <property type="component" value="Unassembled WGS sequence"/>
</dbReference>
<dbReference type="Pfam" id="PF07583">
    <property type="entry name" value="PSCyt2"/>
    <property type="match status" value="1"/>
</dbReference>
<reference evidence="4 5" key="1">
    <citation type="submission" date="2016-05" db="EMBL/GenBank/DDBJ databases">
        <title>Genomic and physiological characterization of Planctopirus sp. isolated from fresh water lake.</title>
        <authorList>
            <person name="Subhash Y."/>
            <person name="Ramana C."/>
        </authorList>
    </citation>
    <scope>NUCLEOTIDE SEQUENCE [LARGE SCALE GENOMIC DNA]</scope>
    <source>
        <strain evidence="4 5">JC280</strain>
    </source>
</reference>
<dbReference type="STRING" id="1841610.A6X21_08305"/>
<dbReference type="InterPro" id="IPR011444">
    <property type="entry name" value="DUF1549"/>
</dbReference>
<evidence type="ECO:0000313" key="5">
    <source>
        <dbReference type="Proteomes" id="UP000094828"/>
    </source>
</evidence>
<keyword evidence="5" id="KW-1185">Reference proteome</keyword>
<dbReference type="AlphaFoldDB" id="A0A1C3E924"/>
<dbReference type="EMBL" id="LYDR01000127">
    <property type="protein sequence ID" value="ODA29659.1"/>
    <property type="molecule type" value="Genomic_DNA"/>
</dbReference>
<organism evidence="4 5">
    <name type="scientific">Planctopirus hydrillae</name>
    <dbReference type="NCBI Taxonomy" id="1841610"/>
    <lineage>
        <taxon>Bacteria</taxon>
        <taxon>Pseudomonadati</taxon>
        <taxon>Planctomycetota</taxon>
        <taxon>Planctomycetia</taxon>
        <taxon>Planctomycetales</taxon>
        <taxon>Planctomycetaceae</taxon>
        <taxon>Planctopirus</taxon>
    </lineage>
</organism>
<feature type="domain" description="DUF1553" evidence="3">
    <location>
        <begin position="374"/>
        <end position="601"/>
    </location>
</feature>
<evidence type="ECO:0000256" key="1">
    <source>
        <dbReference type="SAM" id="MobiDB-lite"/>
    </source>
</evidence>
<protein>
    <recommendedName>
        <fullName evidence="6">DUF1549 domain-containing protein</fullName>
    </recommendedName>
</protein>
<proteinExistence type="predicted"/>
<dbReference type="InterPro" id="IPR022655">
    <property type="entry name" value="DUF1553"/>
</dbReference>
<dbReference type="PANTHER" id="PTHR35889:SF3">
    <property type="entry name" value="F-BOX DOMAIN-CONTAINING PROTEIN"/>
    <property type="match status" value="1"/>
</dbReference>